<dbReference type="Proteomes" id="UP001597440">
    <property type="component" value="Unassembled WGS sequence"/>
</dbReference>
<dbReference type="RefSeq" id="WP_210352854.1">
    <property type="nucleotide sequence ID" value="NZ_JAEQMU010000001.1"/>
</dbReference>
<sequence length="149" mass="17191">MTTTLAFPFAVILSLALFSCNSPERKTTALTNDLKNTQWIIGSGGIIIPNSEKEYILNERDTTFITNIQAIDFLDEENFISYDSWECGNDCFTKVYGKYAFIEKDRLEMKFDSISKSDFCETPTEIFRQTKKISFHLVREGSQLKLIRK</sequence>
<gene>
    <name evidence="1" type="ORF">ACFSQW_16870</name>
</gene>
<evidence type="ECO:0008006" key="3">
    <source>
        <dbReference type="Google" id="ProtNLM"/>
    </source>
</evidence>
<name>A0ABW5L6A3_9SPHI</name>
<comment type="caution">
    <text evidence="1">The sequence shown here is derived from an EMBL/GenBank/DDBJ whole genome shotgun (WGS) entry which is preliminary data.</text>
</comment>
<reference evidence="2" key="1">
    <citation type="journal article" date="2019" name="Int. J. Syst. Evol. Microbiol.">
        <title>The Global Catalogue of Microorganisms (GCM) 10K type strain sequencing project: providing services to taxonomists for standard genome sequencing and annotation.</title>
        <authorList>
            <consortium name="The Broad Institute Genomics Platform"/>
            <consortium name="The Broad Institute Genome Sequencing Center for Infectious Disease"/>
            <person name="Wu L."/>
            <person name="Ma J."/>
        </authorList>
    </citation>
    <scope>NUCLEOTIDE SEQUENCE [LARGE SCALE GENOMIC DNA]</scope>
    <source>
        <strain evidence="2">KCTC 52298</strain>
    </source>
</reference>
<evidence type="ECO:0000313" key="1">
    <source>
        <dbReference type="EMBL" id="MFD2556068.1"/>
    </source>
</evidence>
<evidence type="ECO:0000313" key="2">
    <source>
        <dbReference type="Proteomes" id="UP001597440"/>
    </source>
</evidence>
<dbReference type="EMBL" id="JBHULD010000018">
    <property type="protein sequence ID" value="MFD2556068.1"/>
    <property type="molecule type" value="Genomic_DNA"/>
</dbReference>
<organism evidence="1 2">
    <name type="scientific">Sphingobacterium tabacisoli</name>
    <dbReference type="NCBI Taxonomy" id="2044855"/>
    <lineage>
        <taxon>Bacteria</taxon>
        <taxon>Pseudomonadati</taxon>
        <taxon>Bacteroidota</taxon>
        <taxon>Sphingobacteriia</taxon>
        <taxon>Sphingobacteriales</taxon>
        <taxon>Sphingobacteriaceae</taxon>
        <taxon>Sphingobacterium</taxon>
    </lineage>
</organism>
<proteinExistence type="predicted"/>
<protein>
    <recommendedName>
        <fullName evidence="3">Lipocalin-like domain-containing protein</fullName>
    </recommendedName>
</protein>
<keyword evidence="2" id="KW-1185">Reference proteome</keyword>
<accession>A0ABW5L6A3</accession>